<accession>A0A7W7DIS8</accession>
<name>A0A7W7DIS8_9ACTN</name>
<comment type="caution">
    <text evidence="1">The sequence shown here is derived from an EMBL/GenBank/DDBJ whole genome shotgun (WGS) entry which is preliminary data.</text>
</comment>
<evidence type="ECO:0000313" key="2">
    <source>
        <dbReference type="Proteomes" id="UP000565089"/>
    </source>
</evidence>
<dbReference type="InterPro" id="IPR026337">
    <property type="entry name" value="AKG_HExxH"/>
</dbReference>
<proteinExistence type="predicted"/>
<evidence type="ECO:0000313" key="1">
    <source>
        <dbReference type="EMBL" id="MBB4711608.1"/>
    </source>
</evidence>
<dbReference type="Proteomes" id="UP000565089">
    <property type="component" value="Unassembled WGS sequence"/>
</dbReference>
<keyword evidence="2" id="KW-1185">Reference proteome</keyword>
<dbReference type="EMBL" id="JACHMS010000001">
    <property type="protein sequence ID" value="MBB4711608.1"/>
    <property type="molecule type" value="Genomic_DNA"/>
</dbReference>
<dbReference type="AlphaFoldDB" id="A0A7W7DIS8"/>
<protein>
    <submittedName>
        <fullName evidence="1">HEXXH motif-containing protein</fullName>
    </submittedName>
</protein>
<gene>
    <name evidence="1" type="ORF">BJ965_001490</name>
</gene>
<organism evidence="1 2">
    <name type="scientific">Streptomyces luteogriseus</name>
    <dbReference type="NCBI Taxonomy" id="68233"/>
    <lineage>
        <taxon>Bacteria</taxon>
        <taxon>Bacillati</taxon>
        <taxon>Actinomycetota</taxon>
        <taxon>Actinomycetes</taxon>
        <taxon>Kitasatosporales</taxon>
        <taxon>Streptomycetaceae</taxon>
        <taxon>Streptomyces</taxon>
    </lineage>
</organism>
<dbReference type="NCBIfam" id="TIGR04267">
    <property type="entry name" value="mod_HExxH"/>
    <property type="match status" value="1"/>
</dbReference>
<sequence length="451" mass="48680">MTPSAYRLDGRLLAALARGGGGAETVRMLRESEYSRRLLLLRAMLDRAGEHGGDTWRGMNRLFGVLTDAWRTAPDVTRRILGHPSVGPRLVTTWRTLDGSGPAAVDPLPLASVAAAAATATGLDVSIGLAAVPPGVVLPGVGAVRLPEAAPGAALLLRGGRTGGVLETGTGLRVDLPPASALGAERTGWWPLRGATWGPEASFLVDDVDQVVVSDAERPYRLPEDELRVWRSTAAGAMRLLRARHTDYAAELDAGLRTLTPLPLAEGSAARRSGSTAEMFGGVTLSRPLHARDLAETLVHEMQHSKLAAVMHLVDLLAEPGAAEPRARYYAPWRDDPRPLYGLLHGTYAFLSVARFWSREAAFVSDPAERHRAQVRCARWREAASETKEAMLADRSGLTGTGRRFVATMGKALAELRTVPLPESAVREARRQADLHRARWSERNRAGRTEN</sequence>
<dbReference type="GeneID" id="95793505"/>
<reference evidence="1 2" key="1">
    <citation type="submission" date="2020-08" db="EMBL/GenBank/DDBJ databases">
        <title>Sequencing the genomes of 1000 actinobacteria strains.</title>
        <authorList>
            <person name="Klenk H.-P."/>
        </authorList>
    </citation>
    <scope>NUCLEOTIDE SEQUENCE [LARGE SCALE GENOMIC DNA]</scope>
    <source>
        <strain evidence="1 2">DSM 40483</strain>
    </source>
</reference>
<dbReference type="RefSeq" id="WP_184907921.1">
    <property type="nucleotide sequence ID" value="NZ_JACHMS010000001.1"/>
</dbReference>